<evidence type="ECO:0000256" key="4">
    <source>
        <dbReference type="ARBA" id="ARBA00022679"/>
    </source>
</evidence>
<keyword evidence="4 12" id="KW-0808">Transferase</keyword>
<dbReference type="CDD" id="cd09110">
    <property type="entry name" value="PLDc_CLS_1"/>
    <property type="match status" value="1"/>
</dbReference>
<keyword evidence="10 12" id="KW-0594">Phospholipid biosynthesis</keyword>
<evidence type="ECO:0000256" key="1">
    <source>
        <dbReference type="ARBA" id="ARBA00004651"/>
    </source>
</evidence>
<keyword evidence="9 12" id="KW-0472">Membrane</keyword>
<keyword evidence="8 12" id="KW-0443">Lipid metabolism</keyword>
<feature type="domain" description="PLD phosphodiesterase" evidence="14">
    <location>
        <begin position="406"/>
        <end position="433"/>
    </location>
</feature>
<evidence type="ECO:0000256" key="5">
    <source>
        <dbReference type="ARBA" id="ARBA00022692"/>
    </source>
</evidence>
<dbReference type="InterPro" id="IPR025202">
    <property type="entry name" value="PLD-like_dom"/>
</dbReference>
<dbReference type="InterPro" id="IPR027379">
    <property type="entry name" value="CLS_N"/>
</dbReference>
<dbReference type="Proteomes" id="UP000007468">
    <property type="component" value="Chromosome"/>
</dbReference>
<evidence type="ECO:0000256" key="2">
    <source>
        <dbReference type="ARBA" id="ARBA00022475"/>
    </source>
</evidence>
<feature type="active site" evidence="12">
    <location>
        <position position="229"/>
    </location>
</feature>
<dbReference type="Pfam" id="PF13091">
    <property type="entry name" value="PLDc_2"/>
    <property type="match status" value="2"/>
</dbReference>
<evidence type="ECO:0000256" key="8">
    <source>
        <dbReference type="ARBA" id="ARBA00023098"/>
    </source>
</evidence>
<protein>
    <recommendedName>
        <fullName evidence="12 13">Cardiolipin synthase</fullName>
        <shortName evidence="12">CL synthase</shortName>
        <ecNumber evidence="12 13">2.7.8.-</ecNumber>
    </recommendedName>
</protein>
<sequence length="493" mass="57352">MDFFSGFGLLYVITIWFTIIIVFLENREPSKTALWIIVLAFLPGIGFLLYLLFGENVRSKQYIRAQKVAENFLESGELKDVVKFERLVDEQRKLAESEMIFQYEDQKVIRLILNAGGLPVTKNNHVTLFKEGVEKFHHLLEDIERAEKHIHIEYFIIKNSEIGRKIRDALIRKAQQGVEVRLIYDDVGCRNLYQNPEFFRGMREAGCEISSYFLEKFPYIYRNINRRDHRKVVIIDGKVGYIGGINIGDEYIHKSKKFGFWRDTHLRIEGEAVYSLQLTFLLAWYMLTEEKIQTVDLFPEFENQSDENKSDRSVVQIATSEASTPQETIYQAYFSGIGSAEETICIQTPYFVPDEALLTALKTALLSGVKVKIMFPSFPDHFVVYHASHSYLEEVMELGAEVYFYKKGFLHSKVLVVDHSFASVGTLNMDIRSFSTNAEINAFLYDDDTVDELYNMFQEDLKDCIKVEYAQYKKKSFFKKMLEGFCRLFSPLL</sequence>
<dbReference type="SMART" id="SM00155">
    <property type="entry name" value="PLDc"/>
    <property type="match status" value="2"/>
</dbReference>
<keyword evidence="7 12" id="KW-1133">Transmembrane helix</keyword>
<feature type="transmembrane region" description="Helical" evidence="12">
    <location>
        <begin position="33"/>
        <end position="53"/>
    </location>
</feature>
<comment type="function">
    <text evidence="12">Catalyzes the reversible phosphatidyl group transfer from one phosphatidylglycerol molecule to another to form cardiolipin (CL) (diphosphatidylglycerol) and glycerol.</text>
</comment>
<feature type="domain" description="PLD phosphodiesterase" evidence="14">
    <location>
        <begin position="224"/>
        <end position="251"/>
    </location>
</feature>
<evidence type="ECO:0000313" key="16">
    <source>
        <dbReference type="Proteomes" id="UP000007468"/>
    </source>
</evidence>
<feature type="active site" evidence="12">
    <location>
        <position position="236"/>
    </location>
</feature>
<dbReference type="RefSeq" id="WP_014262411.1">
    <property type="nucleotide sequence ID" value="NC_016630.1"/>
</dbReference>
<dbReference type="OrthoDB" id="9762009at2"/>
<gene>
    <name evidence="15" type="ordered locus">HMPREF0389_01530</name>
</gene>
<keyword evidence="6" id="KW-0677">Repeat</keyword>
<dbReference type="PROSITE" id="PS50035">
    <property type="entry name" value="PLD"/>
    <property type="match status" value="2"/>
</dbReference>
<dbReference type="PANTHER" id="PTHR21248:SF22">
    <property type="entry name" value="PHOSPHOLIPASE D"/>
    <property type="match status" value="1"/>
</dbReference>
<dbReference type="KEGG" id="faa:HMPREF0389_01530"/>
<keyword evidence="3 12" id="KW-0444">Lipid biosynthesis</keyword>
<dbReference type="eggNOG" id="COG1502">
    <property type="taxonomic scope" value="Bacteria"/>
</dbReference>
<evidence type="ECO:0000256" key="11">
    <source>
        <dbReference type="ARBA" id="ARBA00023264"/>
    </source>
</evidence>
<reference evidence="16" key="1">
    <citation type="submission" date="2010-12" db="EMBL/GenBank/DDBJ databases">
        <title>The genome sequence of Filifactor alocis strain ATCC 35896.</title>
        <authorList>
            <consortium name="The Broad Institute Genome Sequencing Platform"/>
            <person name="Ward D."/>
            <person name="Earl A."/>
            <person name="Feldgarden M."/>
            <person name="Young S.K."/>
            <person name="Gargeya S."/>
            <person name="Zeng Q."/>
            <person name="Alvarado L."/>
            <person name="Berlin A."/>
            <person name="Bochicchio J."/>
            <person name="Chapman S.B."/>
            <person name="Chen Z."/>
            <person name="Freedman E."/>
            <person name="Gellesch M."/>
            <person name="Goldberg J."/>
            <person name="Griggs A."/>
            <person name="Gujja S."/>
            <person name="Heilman E."/>
            <person name="Heiman D."/>
            <person name="Howarth C."/>
            <person name="Mehta T."/>
            <person name="Neiman D."/>
            <person name="Pearson M."/>
            <person name="Roberts A."/>
            <person name="Saif S."/>
            <person name="Shea T."/>
            <person name="Shenoy N."/>
            <person name="Sisk P."/>
            <person name="Stolte C."/>
            <person name="Sykes S."/>
            <person name="White J."/>
            <person name="Yandava C."/>
            <person name="Izard J."/>
            <person name="Blanton J.M."/>
            <person name="Baranova O.V."/>
            <person name="Tanner A.C."/>
            <person name="Dewhirst F.E."/>
            <person name="Haas B."/>
            <person name="Nusbaum C."/>
            <person name="Birren B."/>
        </authorList>
    </citation>
    <scope>NUCLEOTIDE SEQUENCE [LARGE SCALE GENOMIC DNA]</scope>
    <source>
        <strain evidence="16">ATCC 35896 / D40 B5</strain>
    </source>
</reference>
<dbReference type="PATRIC" id="fig|546269.5.peg.802"/>
<keyword evidence="11 12" id="KW-1208">Phospholipid metabolism</keyword>
<keyword evidence="15" id="KW-0378">Hydrolase</keyword>
<feature type="active site" evidence="12">
    <location>
        <position position="413"/>
    </location>
</feature>
<evidence type="ECO:0000256" key="9">
    <source>
        <dbReference type="ARBA" id="ARBA00023136"/>
    </source>
</evidence>
<keyword evidence="16" id="KW-1185">Reference proteome</keyword>
<dbReference type="FunFam" id="3.30.870.10:FF:000014">
    <property type="entry name" value="Cardiolipin synthase"/>
    <property type="match status" value="1"/>
</dbReference>
<name>D6GTU1_FILAD</name>
<comment type="catalytic activity">
    <reaction evidence="12">
        <text>2 a 1,2-diacyl-sn-glycero-3-phospho-(1'-sn-glycerol) = a cardiolipin + glycerol</text>
        <dbReference type="Rhea" id="RHEA:31451"/>
        <dbReference type="ChEBI" id="CHEBI:17754"/>
        <dbReference type="ChEBI" id="CHEBI:62237"/>
        <dbReference type="ChEBI" id="CHEBI:64716"/>
    </reaction>
</comment>
<dbReference type="EC" id="2.7.8.-" evidence="12 13"/>
<evidence type="ECO:0000259" key="14">
    <source>
        <dbReference type="PROSITE" id="PS50035"/>
    </source>
</evidence>
<proteinExistence type="inferred from homology"/>
<evidence type="ECO:0000313" key="15">
    <source>
        <dbReference type="EMBL" id="EFE27612.1"/>
    </source>
</evidence>
<dbReference type="AlphaFoldDB" id="D6GTU1"/>
<keyword evidence="5 12" id="KW-0812">Transmembrane</keyword>
<feature type="active site" evidence="12">
    <location>
        <position position="411"/>
    </location>
</feature>
<feature type="active site" evidence="12">
    <location>
        <position position="418"/>
    </location>
</feature>
<evidence type="ECO:0000256" key="7">
    <source>
        <dbReference type="ARBA" id="ARBA00022989"/>
    </source>
</evidence>
<dbReference type="EMBL" id="CP002390">
    <property type="protein sequence ID" value="EFE27612.1"/>
    <property type="molecule type" value="Genomic_DNA"/>
</dbReference>
<dbReference type="InterPro" id="IPR001736">
    <property type="entry name" value="PLipase_D/transphosphatidylase"/>
</dbReference>
<comment type="subcellular location">
    <subcellularLocation>
        <location evidence="1 12">Cell membrane</location>
        <topology evidence="1 12">Multi-pass membrane protein</topology>
    </subcellularLocation>
</comment>
<feature type="transmembrane region" description="Helical" evidence="12">
    <location>
        <begin position="6"/>
        <end position="24"/>
    </location>
</feature>
<dbReference type="GO" id="GO:0032049">
    <property type="term" value="P:cardiolipin biosynthetic process"/>
    <property type="evidence" value="ECO:0007669"/>
    <property type="project" value="UniProtKB-UniRule"/>
</dbReference>
<evidence type="ECO:0000256" key="13">
    <source>
        <dbReference type="NCBIfam" id="TIGR04265"/>
    </source>
</evidence>
<evidence type="ECO:0000256" key="10">
    <source>
        <dbReference type="ARBA" id="ARBA00023209"/>
    </source>
</evidence>
<dbReference type="Pfam" id="PF13396">
    <property type="entry name" value="PLDc_N"/>
    <property type="match status" value="1"/>
</dbReference>
<dbReference type="HAMAP" id="MF_01916">
    <property type="entry name" value="Cardiolipin_synth_Cls"/>
    <property type="match status" value="1"/>
</dbReference>
<dbReference type="STRING" id="546269.HMPREF0389_01530"/>
<evidence type="ECO:0000256" key="6">
    <source>
        <dbReference type="ARBA" id="ARBA00022737"/>
    </source>
</evidence>
<dbReference type="InterPro" id="IPR022924">
    <property type="entry name" value="Cardiolipin_synthase"/>
</dbReference>
<dbReference type="InterPro" id="IPR030874">
    <property type="entry name" value="Cardiolipin_synth_Firmi"/>
</dbReference>
<evidence type="ECO:0000256" key="3">
    <source>
        <dbReference type="ARBA" id="ARBA00022516"/>
    </source>
</evidence>
<dbReference type="PANTHER" id="PTHR21248">
    <property type="entry name" value="CARDIOLIPIN SYNTHASE"/>
    <property type="match status" value="1"/>
</dbReference>
<dbReference type="NCBIfam" id="TIGR04265">
    <property type="entry name" value="bac_cardiolipin"/>
    <property type="match status" value="1"/>
</dbReference>
<dbReference type="CDD" id="cd09112">
    <property type="entry name" value="PLDc_CLS_2"/>
    <property type="match status" value="1"/>
</dbReference>
<dbReference type="Gene3D" id="3.30.870.10">
    <property type="entry name" value="Endonuclease Chain A"/>
    <property type="match status" value="2"/>
</dbReference>
<dbReference type="GO" id="GO:0016787">
    <property type="term" value="F:hydrolase activity"/>
    <property type="evidence" value="ECO:0007669"/>
    <property type="project" value="UniProtKB-KW"/>
</dbReference>
<organism evidence="15 16">
    <name type="scientific">Filifactor alocis (strain ATCC 35896 / CCUG 47790 / D40 B5)</name>
    <name type="common">Fusobacterium alocis</name>
    <dbReference type="NCBI Taxonomy" id="546269"/>
    <lineage>
        <taxon>Bacteria</taxon>
        <taxon>Bacillati</taxon>
        <taxon>Bacillota</taxon>
        <taxon>Clostridia</taxon>
        <taxon>Peptostreptococcales</taxon>
        <taxon>Filifactoraceae</taxon>
        <taxon>Filifactor</taxon>
    </lineage>
</organism>
<dbReference type="GO" id="GO:0008808">
    <property type="term" value="F:cardiolipin synthase activity"/>
    <property type="evidence" value="ECO:0007669"/>
    <property type="project" value="UniProtKB-UniRule"/>
</dbReference>
<evidence type="ECO:0000256" key="12">
    <source>
        <dbReference type="HAMAP-Rule" id="MF_01916"/>
    </source>
</evidence>
<comment type="similarity">
    <text evidence="12">Belongs to the phospholipase D family. Cardiolipin synthase subfamily.</text>
</comment>
<accession>D6GTU1</accession>
<dbReference type="SUPFAM" id="SSF56024">
    <property type="entry name" value="Phospholipase D/nuclease"/>
    <property type="match status" value="2"/>
</dbReference>
<feature type="active site" evidence="12">
    <location>
        <position position="231"/>
    </location>
</feature>
<keyword evidence="2 12" id="KW-1003">Cell membrane</keyword>
<dbReference type="GO" id="GO:0005886">
    <property type="term" value="C:plasma membrane"/>
    <property type="evidence" value="ECO:0007669"/>
    <property type="project" value="UniProtKB-SubCell"/>
</dbReference>